<reference evidence="2 3" key="1">
    <citation type="submission" date="2020-03" db="EMBL/GenBank/DDBJ databases">
        <title>Genomic Encyclopedia of Type Strains, Phase IV (KMG-IV): sequencing the most valuable type-strain genomes for metagenomic binning, comparative biology and taxonomic classification.</title>
        <authorList>
            <person name="Goeker M."/>
        </authorList>
    </citation>
    <scope>NUCLEOTIDE SEQUENCE [LARGE SCALE GENOMIC DNA]</scope>
    <source>
        <strain evidence="2 3">DSM 4733</strain>
    </source>
</reference>
<keyword evidence="1" id="KW-0812">Transmembrane</keyword>
<comment type="caution">
    <text evidence="2">The sequence shown here is derived from an EMBL/GenBank/DDBJ whole genome shotgun (WGS) entry which is preliminary data.</text>
</comment>
<feature type="transmembrane region" description="Helical" evidence="1">
    <location>
        <begin position="418"/>
        <end position="439"/>
    </location>
</feature>
<evidence type="ECO:0000313" key="2">
    <source>
        <dbReference type="EMBL" id="NIJ65865.1"/>
    </source>
</evidence>
<accession>A0A7X5ZW49</accession>
<proteinExistence type="predicted"/>
<keyword evidence="3" id="KW-1185">Reference proteome</keyword>
<dbReference type="Pfam" id="PF13641">
    <property type="entry name" value="Glyco_tranf_2_3"/>
    <property type="match status" value="1"/>
</dbReference>
<dbReference type="SUPFAM" id="SSF53448">
    <property type="entry name" value="Nucleotide-diphospho-sugar transferases"/>
    <property type="match status" value="1"/>
</dbReference>
<feature type="transmembrane region" description="Helical" evidence="1">
    <location>
        <begin position="344"/>
        <end position="366"/>
    </location>
</feature>
<evidence type="ECO:0000256" key="1">
    <source>
        <dbReference type="SAM" id="Phobius"/>
    </source>
</evidence>
<evidence type="ECO:0000313" key="3">
    <source>
        <dbReference type="Proteomes" id="UP000564677"/>
    </source>
</evidence>
<organism evidence="2 3">
    <name type="scientific">Sphingomonas leidyi</name>
    <dbReference type="NCBI Taxonomy" id="68569"/>
    <lineage>
        <taxon>Bacteria</taxon>
        <taxon>Pseudomonadati</taxon>
        <taxon>Pseudomonadota</taxon>
        <taxon>Alphaproteobacteria</taxon>
        <taxon>Sphingomonadales</taxon>
        <taxon>Sphingomonadaceae</taxon>
        <taxon>Sphingomonas</taxon>
    </lineage>
</organism>
<dbReference type="Gene3D" id="3.90.550.10">
    <property type="entry name" value="Spore Coat Polysaccharide Biosynthesis Protein SpsA, Chain A"/>
    <property type="match status" value="1"/>
</dbReference>
<feature type="transmembrane region" description="Helical" evidence="1">
    <location>
        <begin position="378"/>
        <end position="397"/>
    </location>
</feature>
<dbReference type="AlphaFoldDB" id="A0A7X5ZW49"/>
<protein>
    <submittedName>
        <fullName evidence="2">Adsorption protein B</fullName>
    </submittedName>
</protein>
<keyword evidence="1" id="KW-0472">Membrane</keyword>
<name>A0A7X5ZW49_9SPHN</name>
<keyword evidence="1" id="KW-1133">Transmembrane helix</keyword>
<dbReference type="Proteomes" id="UP000564677">
    <property type="component" value="Unassembled WGS sequence"/>
</dbReference>
<feature type="transmembrane region" description="Helical" evidence="1">
    <location>
        <begin position="20"/>
        <end position="43"/>
    </location>
</feature>
<dbReference type="NCBIfam" id="NF011307">
    <property type="entry name" value="PRK14716.1-5"/>
    <property type="match status" value="1"/>
</dbReference>
<dbReference type="EMBL" id="JAASQV010000002">
    <property type="protein sequence ID" value="NIJ65865.1"/>
    <property type="molecule type" value="Genomic_DNA"/>
</dbReference>
<sequence>MGAALGEGAILWVDAIAREMTLFAALWFVIGGIDDLCVDLIYLARRLRGRQPAPLALAGPAPAGRIVVFVPAWDESAVIGSMLRAALKRFDHPDYRIYVGTYPNDPATIAAVADVALADARVRLVIGAAPGPSTKADCLNTLWRALLRDEAAEGFVASAVALHDAEDVVHPLELRVFAHGLIDHAAVQLPVLPLAHRHSRFFAGHYLDEFAEAHGRALVVRQTVGAGLPFAGVGCAIRREALARLAAMRGGAPFDADSLVEDYELGLTLATMGMPARLMRIAEAPGGPPVAVRAYFPDRIDAAVRQKARWMIGIALAGWDRTGWGGWRRIGDNWMRMRDRRATLEIPVLALAYLSILAWALSLGAHLLAGTDPAMPPALMRGLLLATFGLLVWRLAVRAAFVGHAYGWREALWSVPRIFSSNAVALLAARRALFVYVAMLRGMPPRWDKTAHRFPDLRPAGA</sequence>
<dbReference type="InterPro" id="IPR029044">
    <property type="entry name" value="Nucleotide-diphossugar_trans"/>
</dbReference>
<gene>
    <name evidence="2" type="ORF">FHR20_002827</name>
</gene>